<feature type="region of interest" description="Disordered" evidence="1">
    <location>
        <begin position="1"/>
        <end position="34"/>
    </location>
</feature>
<evidence type="ECO:0000256" key="1">
    <source>
        <dbReference type="SAM" id="MobiDB-lite"/>
    </source>
</evidence>
<protein>
    <submittedName>
        <fullName evidence="2">Uncharacterized protein</fullName>
    </submittedName>
</protein>
<sequence>MRHRLWPSLLPHRAEEDPESLLPPLCSPRTPDGGEVNGGRVLWRDVRLVSHRCHLFRKKTSALSEQYSSEEN</sequence>
<keyword evidence="3" id="KW-1185">Reference proteome</keyword>
<dbReference type="Proteomes" id="UP000887116">
    <property type="component" value="Unassembled WGS sequence"/>
</dbReference>
<comment type="caution">
    <text evidence="2">The sequence shown here is derived from an EMBL/GenBank/DDBJ whole genome shotgun (WGS) entry which is preliminary data.</text>
</comment>
<name>A0A8X6J010_TRICU</name>
<organism evidence="2 3">
    <name type="scientific">Trichonephila clavata</name>
    <name type="common">Joro spider</name>
    <name type="synonym">Nephila clavata</name>
    <dbReference type="NCBI Taxonomy" id="2740835"/>
    <lineage>
        <taxon>Eukaryota</taxon>
        <taxon>Metazoa</taxon>
        <taxon>Ecdysozoa</taxon>
        <taxon>Arthropoda</taxon>
        <taxon>Chelicerata</taxon>
        <taxon>Arachnida</taxon>
        <taxon>Araneae</taxon>
        <taxon>Araneomorphae</taxon>
        <taxon>Entelegynae</taxon>
        <taxon>Araneoidea</taxon>
        <taxon>Nephilidae</taxon>
        <taxon>Trichonephila</taxon>
    </lineage>
</organism>
<evidence type="ECO:0000313" key="3">
    <source>
        <dbReference type="Proteomes" id="UP000887116"/>
    </source>
</evidence>
<dbReference type="AlphaFoldDB" id="A0A8X6J010"/>
<evidence type="ECO:0000313" key="2">
    <source>
        <dbReference type="EMBL" id="GFR14415.1"/>
    </source>
</evidence>
<gene>
    <name evidence="2" type="ORF">TNCT_637161</name>
</gene>
<reference evidence="2" key="1">
    <citation type="submission" date="2020-07" db="EMBL/GenBank/DDBJ databases">
        <title>Multicomponent nature underlies the extraordinary mechanical properties of spider dragline silk.</title>
        <authorList>
            <person name="Kono N."/>
            <person name="Nakamura H."/>
            <person name="Mori M."/>
            <person name="Yoshida Y."/>
            <person name="Ohtoshi R."/>
            <person name="Malay A.D."/>
            <person name="Moran D.A.P."/>
            <person name="Tomita M."/>
            <person name="Numata K."/>
            <person name="Arakawa K."/>
        </authorList>
    </citation>
    <scope>NUCLEOTIDE SEQUENCE</scope>
</reference>
<accession>A0A8X6J010</accession>
<dbReference type="EMBL" id="BMAO01017254">
    <property type="protein sequence ID" value="GFR14415.1"/>
    <property type="molecule type" value="Genomic_DNA"/>
</dbReference>
<proteinExistence type="predicted"/>